<feature type="coiled-coil region" evidence="1">
    <location>
        <begin position="49"/>
        <end position="87"/>
    </location>
</feature>
<dbReference type="NCBIfam" id="NF033175">
    <property type="entry name" value="fuso_auto_Nterm"/>
    <property type="match status" value="1"/>
</dbReference>
<proteinExistence type="predicted"/>
<name>H1HH93_9FUSO</name>
<sequence length="3600" mass="376515">MKDYNKVESCLKSFLKNNKRLSYSMALLISFLINGGFSYADEAIQVPLRTEIKTRIEKEQENISQMLKEADESMKDIELKIKKLTQRGEFWVKPLEKSYQGFIFANWGNYSKNKNKTESNFNGPEYSASYGKNMGYGQFSNGKYYGEYGIVKNPLEFVDKIDFGANITPKAVTEKTIVEKTVTQKIIEAPRVTPPTVTIATITPPTVSTPDIGTMSEPGAVTVNVTAPGTPPTLSPITVTPVTALNISPAPPTVGDAPTVTAPTVEAPATPAGFTPRLITPPEAPVVNVPNAITLSLGNLPTLSTDPHRYIYSWWNGNDGDTSQTTIVEGNIWKTSGGVQTKGYKAYNTAGNGSTNFTTPTSVPSGGTVNNITGKTTHDKQFTLNDGTYNLSNKFILTLLDVPYSYIGKNVKIYSESGISIVDLETEGKINVTLEQMKAAKRFSNDDTENTQIYDKVKAYRELSPSKALPLKAPSLYFVNRGKIELGKKLKFLTVTTHTDGDKRINVVENAGTITGINTPGSSQQYGFYHSPDTSQQTSYVYVNSGTMEFHAPESAGVVFSYRSQGLAGAPDAVFVNEGDINIYGTKSMGIGFNTGGNPAAGTGGQGIRKGTKFIFKKPVKLFGDTTVGFYNMENNLTKANESFSTFRAIIGEKDNKKVYSQTQPDGTTKDFTAASNVSGKEEKWVDNAVGIYNKIAPTGKLEIKVPELTIKKYSKDGVGVYAESGKISIEEGNISIEGGEGNIGLYSVGGPIEYKGNITMGPSGDSGNINGNEGNQDGKSNIGLFSKKEITMTGDLVTENTHGKAKDSTVLYADNGGKITIDDEYDGAVPTPNKVRESKVDIKLVYGKTGENTAIFSKGENSLITLKSKTRKINIDGTKSDGTASNKGVGLFAQDGGKIQVNGTALTNGTEITIKNGASALVSMGKDSNNIASQIDAKYSKIEYDGNGYAVYSDGIGKVDLSGAELTLKGKSTAFDVDLTPSATLPITLDSSTRIHANSDDVIAFNLKQTGGVTLTTVGGIENDIITKIQGKLTGVNLTNLFDGSTSNKYKVAAVDGGTLTVGNLDKSGKKGDTDQDKIDGYQYFNKFLGQRLKATASGKTIKAVLTTEDATERFNGQVVGFEMNSSKNATNETDTAINLQNNSKIIADRNGVGTGAVGAYINYGLVNIDATSKIEVEKDTSTGNTANKGAVGVYAVNGSKVDNKGTIEAGGKESVGILAMAYGESGGVTQKNQFGGKTGEGTFSVTNSGNIIMSDDDAIGIYAKNNNTSVASNDYKVTNTGTIEVKKSVSKTAIGIYADKSTVLPKDGTIKIGEKAVGIYAKNSIVGVAGDNLGNIDFNGANGVGIYLKDNSTLLGNKVTLKQSATGTLTGKVGILADSVTNKTFNTEVVADTGVNDVIAYYSKDNGTLTVQADISLNENSTGITGTESEKLVYSGSKTMKLGQKSTGIFGQKNIDFSNGSNIELNGNSSVGVFAKGTSGVINSNGNIKFAKENSIGLYGLNGATVNDNTASMNFTNANAKNNIGTYLAGAKWVDSRTTAYTFNSDHSKNNIYLFAQGSRNNGTDIGSTATLKNEFKVNPSGSASSTAKTIGMYFNTAVKGESTFVDNTLDMTNANAKISVTNSGIGIYTKNATGSGKNNIINKIKVSSTGAGSVGVFTDGDLKLSGTNGLIEAKSNGIGLYGNSGKVTVENEHKVEVTSAGTGMYMTNGSHLSGGTLELENKTTGTTAAGIYYTKGTSSDEVTHNTKLKIDHGSDLLALYVDGGIKLNNTETIKIGDGTNNVGAFVTGGSIFKNKGSITLTDSIKNAIGVYVEDGQAANESGKNIGVYDYNTSGSGTPSIGMIAKAASGKTAKVINLGNIVADGEAIGMDIENDSIGENSGNITAKNREVSGVEFKSIGAYINGANAKFTNSGTISADNIGLALKDTTANKILNSGTLKLTKSEAVGVYANNSIVDFNIAPTVESTADKTVALYATGNTKIAGQITTAAGKSHVGVYAEGNAEFQSGSKVTVGDGIEHLGTTYYGIGIYTKSGYNKAANVNLKLNGSKTIGFYLGATGSTGSTVTHTGTIDVGSGIGTFIPKYSKFVAQNTTFNVGNEGTAVYLKGGEADLGSTGTANINFTGSGRAVYQDGGTLTTGAGLHITGTGSFLTLKNANSIINSIVNVGENGIGINGIYDSNAQDYTLKLDSPTGHIKLSGNKATGIAAVAKNTVASKKVDIINKGTIETISGEKTTGIYGKGANIENATGAKINIGAKGVGIYTTNYYDNSTLSLTNTTLKNNGEINLTGDEATGIVAVKAHTTQDFIGGKITGTKDKLVGMFFDNSAAQTKVKDFNISLGTNAKGLIFKDGQDFTITSSSTNKVTIGNTTNVASRGIGISALGVNGTVSNTEVKVGKNSLGLYAKDKKLTFDLATGKLESSDASRSSILAYADGNNSEVALNGGGTLKVGANGIALGTKGGKITANATTTVEVDGVKGLGAYVENGGSISNNFDIKVKSAEGIGMYAKGGALASVAKVSELKGNKSIGYVFENITNAINMPNSVQLTDTNATGQVGVAVKGTGAGLTVAGVYVVGSKNIGIYNETTGAVTNNGALNVADSTGDSSIGIYSQGGTVTSTGNATIGKNSIAIYGKNTAATLNGNLNIGEKGVGLYVDNTATSKGDTAVNGNITVGANGAIGIQTTNSKVNLTGDLSVASGDSKGIFSMGAGNVETTGNINVGNNSVGIYKNGSGEIKTALGSIGKTLTVADSGYGVFSKGAKLINNMNVTVGVDAIGAYVDGNDLTSTGTVTVADKGVGLLVKGSGKTLTSTGNITVGSNNSVGLYAGDNANIAQSGNITVANNNGIGVYSKGSGNISTVGAMTVGKDSIGVYKDGKGTMNINASSPIQTMTIAEKGYGLYYKGNSRADSIINSNMNMTLGKEAVGIYAKNTTVNHTGDITVGETTIGSSGFTTPSDNKNSIGIFGDNSNINFKGNMLVDKPLSVGIYGANGGSITVKSGSTITVKNGATGIMTGSKVENITLESGSTLNVDGKVDTNVYTNATKSNVSFGIAAYSGLIDNQGTINVTNGATGIYLAGTASLKNGATGTINIDATSKSTAKPDTKASAELGGIKVTDKGVVTINNKVINGGTLNVKGALNMEGLGLDVSTGKTVVDAKSISGVAEVLPSFSRGNSEQKVTIKDVFRTGVVGAFSGDVKSKSVSWIAKISKEPGSSTTTSDITMVRIPYNSLISGERYKNLASGLEDIRSKIGKDSSSPIFKSLDNISSHRDFARAVANIRGDVYSNIQERMKTVENSFDKSYNELLSSYNKTRNVDKFSVIYTGGEHKDSTLGVSGYEYKSTGVLYLNDREAFTYGGKYGWSAGIVGSNFEFKGDTNKGSKERVISGKLGLHYQAPLNKDDDNARLRWLTRGEITVNNHRTKRYSQVGADTYQNKASFYSTELSWKNIISYDYDINTNWTVKPYTGIDISYGHIFNIKEKNEGLPLEVKGKDYFVITPNVGVETKYVLPLGAVHQAFAKVDTEFSYDVTKLYHGINQAKMRNASTGYYDLSKPERRRGRVAVGAELGLEKENAYGITFRAEYQGYKKSQLNYGVRLNYKF</sequence>
<dbReference type="HOGENOM" id="CLU_225114_0_0_0"/>
<evidence type="ECO:0000313" key="4">
    <source>
        <dbReference type="EMBL" id="EHO76334.1"/>
    </source>
</evidence>
<protein>
    <recommendedName>
        <fullName evidence="3">Autotransporter domain-containing protein</fullName>
    </recommendedName>
</protein>
<dbReference type="InterPro" id="IPR036709">
    <property type="entry name" value="Autotransporte_beta_dom_sf"/>
</dbReference>
<keyword evidence="1" id="KW-0175">Coiled coil</keyword>
<evidence type="ECO:0000259" key="3">
    <source>
        <dbReference type="PROSITE" id="PS51208"/>
    </source>
</evidence>
<keyword evidence="2" id="KW-1133">Transmembrane helix</keyword>
<evidence type="ECO:0000256" key="1">
    <source>
        <dbReference type="SAM" id="Coils"/>
    </source>
</evidence>
<evidence type="ECO:0000313" key="5">
    <source>
        <dbReference type="Proteomes" id="UP000004565"/>
    </source>
</evidence>
<dbReference type="InterPro" id="IPR005546">
    <property type="entry name" value="Autotransporte_beta"/>
</dbReference>
<keyword evidence="2" id="KW-0812">Transmembrane</keyword>
<gene>
    <name evidence="4" type="ORF">HMPREF9942_01844</name>
</gene>
<dbReference type="Gene3D" id="2.160.20.20">
    <property type="match status" value="1"/>
</dbReference>
<dbReference type="SMART" id="SM00869">
    <property type="entry name" value="Autotransporter"/>
    <property type="match status" value="1"/>
</dbReference>
<dbReference type="SUPFAM" id="SSF103515">
    <property type="entry name" value="Autotransporter"/>
    <property type="match status" value="1"/>
</dbReference>
<dbReference type="Proteomes" id="UP000004565">
    <property type="component" value="Unassembled WGS sequence"/>
</dbReference>
<evidence type="ECO:0000256" key="2">
    <source>
        <dbReference type="SAM" id="Phobius"/>
    </source>
</evidence>
<dbReference type="PATRIC" id="fig|999414.3.peg.1841"/>
<feature type="transmembrane region" description="Helical" evidence="2">
    <location>
        <begin position="21"/>
        <end position="40"/>
    </location>
</feature>
<organism evidence="4 5">
    <name type="scientific">Fusobacterium animalis F0419</name>
    <dbReference type="NCBI Taxonomy" id="999414"/>
    <lineage>
        <taxon>Bacteria</taxon>
        <taxon>Fusobacteriati</taxon>
        <taxon>Fusobacteriota</taxon>
        <taxon>Fusobacteriia</taxon>
        <taxon>Fusobacteriales</taxon>
        <taxon>Fusobacteriaceae</taxon>
        <taxon>Fusobacterium</taxon>
    </lineage>
</organism>
<dbReference type="RefSeq" id="WP_005910613.1">
    <property type="nucleotide sequence ID" value="NZ_AKCE01000001.1"/>
</dbReference>
<dbReference type="InterPro" id="IPR012332">
    <property type="entry name" value="Autotransporter_pectin_lyase_C"/>
</dbReference>
<comment type="caution">
    <text evidence="4">The sequence shown here is derived from an EMBL/GenBank/DDBJ whole genome shotgun (WGS) entry which is preliminary data.</text>
</comment>
<dbReference type="PROSITE" id="PS51208">
    <property type="entry name" value="AUTOTRANSPORTER"/>
    <property type="match status" value="1"/>
</dbReference>
<dbReference type="EMBL" id="AGEH01000025">
    <property type="protein sequence ID" value="EHO76334.1"/>
    <property type="molecule type" value="Genomic_DNA"/>
</dbReference>
<dbReference type="InterPro" id="IPR053787">
    <property type="entry name" value="Autotransptr-assoc_N"/>
</dbReference>
<accession>H1HH93</accession>
<keyword evidence="2" id="KW-0472">Membrane</keyword>
<feature type="domain" description="Autotransporter" evidence="3">
    <location>
        <begin position="3308"/>
        <end position="3600"/>
    </location>
</feature>
<reference evidence="4 5" key="1">
    <citation type="submission" date="2011-12" db="EMBL/GenBank/DDBJ databases">
        <title>The Genome Sequence of Fusobacterium nucleatum subsp. animalis OT 420.</title>
        <authorList>
            <consortium name="The Broad Institute Genome Sequencing Platform"/>
            <person name="Earl A."/>
            <person name="Ward D."/>
            <person name="Feldgarden M."/>
            <person name="Gevers D."/>
            <person name="Izard J."/>
            <person name="Blanton J.M."/>
            <person name="Mathney J."/>
            <person name="Tanner A.C."/>
            <person name="Dewhirst F.E."/>
            <person name="Young S.K."/>
            <person name="Zeng Q."/>
            <person name="Gargeya S."/>
            <person name="Fitzgerald M."/>
            <person name="Haas B."/>
            <person name="Abouelleil A."/>
            <person name="Alvarado L."/>
            <person name="Arachchi H.M."/>
            <person name="Berlin A."/>
            <person name="Chapman S.B."/>
            <person name="Gearin G."/>
            <person name="Goldberg J."/>
            <person name="Griggs A."/>
            <person name="Gujja S."/>
            <person name="Hansen M."/>
            <person name="Heiman D."/>
            <person name="Howarth C."/>
            <person name="Larimer J."/>
            <person name="Lui A."/>
            <person name="MacDonald P.J.P."/>
            <person name="McCowen C."/>
            <person name="Montmayeur A."/>
            <person name="Murphy C."/>
            <person name="Neiman D."/>
            <person name="Pearson M."/>
            <person name="Priest M."/>
            <person name="Roberts A."/>
            <person name="Saif S."/>
            <person name="Shea T."/>
            <person name="Sisk P."/>
            <person name="Stolte C."/>
            <person name="Sykes S."/>
            <person name="Wortman J."/>
            <person name="Nusbaum C."/>
            <person name="Birren B."/>
        </authorList>
    </citation>
    <scope>NUCLEOTIDE SEQUENCE [LARGE SCALE GENOMIC DNA]</scope>
    <source>
        <strain evidence="5">F0419</strain>
    </source>
</reference>